<keyword evidence="4" id="KW-1185">Reference proteome</keyword>
<dbReference type="Proteomes" id="UP000008068">
    <property type="component" value="Unassembled WGS sequence"/>
</dbReference>
<dbReference type="Pfam" id="PF09747">
    <property type="entry name" value="CCD97-like_C"/>
    <property type="match status" value="1"/>
</dbReference>
<dbReference type="OMA" id="LDVYMRH"/>
<dbReference type="HOGENOM" id="CLU_058245_2_0_1"/>
<feature type="region of interest" description="Disordered" evidence="1">
    <location>
        <begin position="282"/>
        <end position="301"/>
    </location>
</feature>
<evidence type="ECO:0000256" key="1">
    <source>
        <dbReference type="SAM" id="MobiDB-lite"/>
    </source>
</evidence>
<dbReference type="OrthoDB" id="333176at2759"/>
<feature type="compositionally biased region" description="Acidic residues" evidence="1">
    <location>
        <begin position="200"/>
        <end position="210"/>
    </location>
</feature>
<name>G0MRJ2_CAEBE</name>
<dbReference type="InterPro" id="IPR040233">
    <property type="entry name" value="CCD97-like_C"/>
</dbReference>
<dbReference type="EMBL" id="GL379809">
    <property type="protein sequence ID" value="EGT42708.1"/>
    <property type="molecule type" value="Genomic_DNA"/>
</dbReference>
<feature type="compositionally biased region" description="Acidic residues" evidence="1">
    <location>
        <begin position="291"/>
        <end position="301"/>
    </location>
</feature>
<proteinExistence type="predicted"/>
<reference evidence="4" key="1">
    <citation type="submission" date="2011-07" db="EMBL/GenBank/DDBJ databases">
        <authorList>
            <consortium name="Caenorhabditis brenneri Sequencing and Analysis Consortium"/>
            <person name="Wilson R.K."/>
        </authorList>
    </citation>
    <scope>NUCLEOTIDE SEQUENCE [LARGE SCALE GENOMIC DNA]</scope>
    <source>
        <strain evidence="4">PB2801</strain>
    </source>
</reference>
<dbReference type="FunCoup" id="G0MRJ2">
    <property type="interactions" value="2787"/>
</dbReference>
<dbReference type="PANTHER" id="PTHR31840:SF1">
    <property type="entry name" value="COILED-COIL DOMAIN-CONTAINING PROTEIN 97"/>
    <property type="match status" value="1"/>
</dbReference>
<feature type="domain" description="CCD97-like C-terminal" evidence="2">
    <location>
        <begin position="90"/>
        <end position="300"/>
    </location>
</feature>
<dbReference type="PANTHER" id="PTHR31840">
    <property type="entry name" value="COILED-COIL DOMAIN-CONTAINING PROTEIN 97"/>
    <property type="match status" value="1"/>
</dbReference>
<feature type="region of interest" description="Disordered" evidence="1">
    <location>
        <begin position="160"/>
        <end position="222"/>
    </location>
</feature>
<dbReference type="STRING" id="135651.G0MRJ2"/>
<accession>G0MRJ2</accession>
<dbReference type="AlphaFoldDB" id="G0MRJ2"/>
<protein>
    <recommendedName>
        <fullName evidence="2">CCD97-like C-terminal domain-containing protein</fullName>
    </recommendedName>
</protein>
<dbReference type="eggNOG" id="KOG3044">
    <property type="taxonomic scope" value="Eukaryota"/>
</dbReference>
<organism evidence="4">
    <name type="scientific">Caenorhabditis brenneri</name>
    <name type="common">Nematode worm</name>
    <dbReference type="NCBI Taxonomy" id="135651"/>
    <lineage>
        <taxon>Eukaryota</taxon>
        <taxon>Metazoa</taxon>
        <taxon>Ecdysozoa</taxon>
        <taxon>Nematoda</taxon>
        <taxon>Chromadorea</taxon>
        <taxon>Rhabditida</taxon>
        <taxon>Rhabditina</taxon>
        <taxon>Rhabditomorpha</taxon>
        <taxon>Rhabditoidea</taxon>
        <taxon>Rhabditidae</taxon>
        <taxon>Peloderinae</taxon>
        <taxon>Caenorhabditis</taxon>
    </lineage>
</organism>
<dbReference type="InParanoid" id="G0MRJ2"/>
<feature type="compositionally biased region" description="Basic and acidic residues" evidence="1">
    <location>
        <begin position="160"/>
        <end position="187"/>
    </location>
</feature>
<evidence type="ECO:0000313" key="4">
    <source>
        <dbReference type="Proteomes" id="UP000008068"/>
    </source>
</evidence>
<gene>
    <name evidence="3" type="ORF">CAEBREN_24519</name>
</gene>
<sequence length="301" mass="36251">MEGIFTRIVSDEDAFFQHQQKEEEDLTTEKKLEILKNLVSEKLSIFVTRYQKYLRPEDCEIFAENEDFVVQSIVQQVRKRKDITEKEKRNLRFNTMQRLIKEGVYFSDGKMREREPYLFDAMIGKFLNDDERMDHLRPTVSRDKSESTWSTLLDRLEDSSEVTERRKVQEKEWEGERMDDGGRDHITRFMSHVASRTDDFVPEEEEDGSGNDDKKEQEQDEIEVMRKEMERLSQIEAEQYDQLDEDDTKEVLRQEFEAFMQQKFLAGKDKEFYDYSKCEEHGLSDPVKERDDEERWFDEDD</sequence>
<evidence type="ECO:0000313" key="3">
    <source>
        <dbReference type="EMBL" id="EGT42708.1"/>
    </source>
</evidence>
<dbReference type="InterPro" id="IPR018613">
    <property type="entry name" value="Ccdc97-like"/>
</dbReference>
<evidence type="ECO:0000259" key="2">
    <source>
        <dbReference type="Pfam" id="PF09747"/>
    </source>
</evidence>
<feature type="compositionally biased region" description="Basic and acidic residues" evidence="1">
    <location>
        <begin position="211"/>
        <end position="222"/>
    </location>
</feature>